<name>A0A3N4IWF3_ASCIM</name>
<organism evidence="2 3">
    <name type="scientific">Ascobolus immersus RN42</name>
    <dbReference type="NCBI Taxonomy" id="1160509"/>
    <lineage>
        <taxon>Eukaryota</taxon>
        <taxon>Fungi</taxon>
        <taxon>Dikarya</taxon>
        <taxon>Ascomycota</taxon>
        <taxon>Pezizomycotina</taxon>
        <taxon>Pezizomycetes</taxon>
        <taxon>Pezizales</taxon>
        <taxon>Ascobolaceae</taxon>
        <taxon>Ascobolus</taxon>
    </lineage>
</organism>
<evidence type="ECO:0000313" key="3">
    <source>
        <dbReference type="Proteomes" id="UP000275078"/>
    </source>
</evidence>
<feature type="region of interest" description="Disordered" evidence="1">
    <location>
        <begin position="1"/>
        <end position="83"/>
    </location>
</feature>
<feature type="compositionally biased region" description="Polar residues" evidence="1">
    <location>
        <begin position="9"/>
        <end position="25"/>
    </location>
</feature>
<sequence>MSEPAIHTQDPSINTATEASANQLGSPPPANPTTNGSAETGQTNTTEVVPSTEPAPQGDTHPGSDPREFCFMGGWVQDPGSDH</sequence>
<feature type="compositionally biased region" description="Polar residues" evidence="1">
    <location>
        <begin position="32"/>
        <end position="49"/>
    </location>
</feature>
<evidence type="ECO:0000256" key="1">
    <source>
        <dbReference type="SAM" id="MobiDB-lite"/>
    </source>
</evidence>
<protein>
    <submittedName>
        <fullName evidence="2">Uncharacterized protein</fullName>
    </submittedName>
</protein>
<evidence type="ECO:0000313" key="2">
    <source>
        <dbReference type="EMBL" id="RPA85954.1"/>
    </source>
</evidence>
<dbReference type="Proteomes" id="UP000275078">
    <property type="component" value="Unassembled WGS sequence"/>
</dbReference>
<dbReference type="EMBL" id="ML119651">
    <property type="protein sequence ID" value="RPA85954.1"/>
    <property type="molecule type" value="Genomic_DNA"/>
</dbReference>
<dbReference type="AlphaFoldDB" id="A0A3N4IWF3"/>
<reference evidence="2 3" key="1">
    <citation type="journal article" date="2018" name="Nat. Ecol. Evol.">
        <title>Pezizomycetes genomes reveal the molecular basis of ectomycorrhizal truffle lifestyle.</title>
        <authorList>
            <person name="Murat C."/>
            <person name="Payen T."/>
            <person name="Noel B."/>
            <person name="Kuo A."/>
            <person name="Morin E."/>
            <person name="Chen J."/>
            <person name="Kohler A."/>
            <person name="Krizsan K."/>
            <person name="Balestrini R."/>
            <person name="Da Silva C."/>
            <person name="Montanini B."/>
            <person name="Hainaut M."/>
            <person name="Levati E."/>
            <person name="Barry K.W."/>
            <person name="Belfiori B."/>
            <person name="Cichocki N."/>
            <person name="Clum A."/>
            <person name="Dockter R.B."/>
            <person name="Fauchery L."/>
            <person name="Guy J."/>
            <person name="Iotti M."/>
            <person name="Le Tacon F."/>
            <person name="Lindquist E.A."/>
            <person name="Lipzen A."/>
            <person name="Malagnac F."/>
            <person name="Mello A."/>
            <person name="Molinier V."/>
            <person name="Miyauchi S."/>
            <person name="Poulain J."/>
            <person name="Riccioni C."/>
            <person name="Rubini A."/>
            <person name="Sitrit Y."/>
            <person name="Splivallo R."/>
            <person name="Traeger S."/>
            <person name="Wang M."/>
            <person name="Zifcakova L."/>
            <person name="Wipf D."/>
            <person name="Zambonelli A."/>
            <person name="Paolocci F."/>
            <person name="Nowrousian M."/>
            <person name="Ottonello S."/>
            <person name="Baldrian P."/>
            <person name="Spatafora J.W."/>
            <person name="Henrissat B."/>
            <person name="Nagy L.G."/>
            <person name="Aury J.M."/>
            <person name="Wincker P."/>
            <person name="Grigoriev I.V."/>
            <person name="Bonfante P."/>
            <person name="Martin F.M."/>
        </authorList>
    </citation>
    <scope>NUCLEOTIDE SEQUENCE [LARGE SCALE GENOMIC DNA]</scope>
    <source>
        <strain evidence="2 3">RN42</strain>
    </source>
</reference>
<accession>A0A3N4IWF3</accession>
<gene>
    <name evidence="2" type="ORF">BJ508DRAFT_411567</name>
</gene>
<proteinExistence type="predicted"/>
<keyword evidence="3" id="KW-1185">Reference proteome</keyword>